<dbReference type="EMBL" id="CAJVPY010001967">
    <property type="protein sequence ID" value="CAG8543500.1"/>
    <property type="molecule type" value="Genomic_DNA"/>
</dbReference>
<keyword evidence="1" id="KW-0812">Transmembrane</keyword>
<evidence type="ECO:0000313" key="3">
    <source>
        <dbReference type="Proteomes" id="UP000789405"/>
    </source>
</evidence>
<feature type="transmembrane region" description="Helical" evidence="1">
    <location>
        <begin position="37"/>
        <end position="57"/>
    </location>
</feature>
<keyword evidence="3" id="KW-1185">Reference proteome</keyword>
<dbReference type="AlphaFoldDB" id="A0A9N9FKK1"/>
<keyword evidence="1" id="KW-1133">Transmembrane helix</keyword>
<comment type="caution">
    <text evidence="2">The sequence shown here is derived from an EMBL/GenBank/DDBJ whole genome shotgun (WGS) entry which is preliminary data.</text>
</comment>
<feature type="non-terminal residue" evidence="2">
    <location>
        <position position="1"/>
    </location>
</feature>
<sequence length="171" mass="19344">EIIRLGLLPLSLEEEKALEKKRKRVCTSKVFGMPKNLLIEIYTGGFLYAFLILAGLLSRTSSFVNACSWNLLCFSGKISFSIYLLHPIGLTIVNNYATTIGVQGAARETEDDEKVNDILDAVMLSVVVTIAISWCFNKAIERPIMNFTNYITKTKFFEYKKNHKRSDLHIA</sequence>
<proteinExistence type="predicted"/>
<gene>
    <name evidence="2" type="ORF">DERYTH_LOCUS4919</name>
</gene>
<feature type="transmembrane region" description="Helical" evidence="1">
    <location>
        <begin position="69"/>
        <end position="86"/>
    </location>
</feature>
<accession>A0A9N9FKK1</accession>
<organism evidence="2 3">
    <name type="scientific">Dentiscutata erythropus</name>
    <dbReference type="NCBI Taxonomy" id="1348616"/>
    <lineage>
        <taxon>Eukaryota</taxon>
        <taxon>Fungi</taxon>
        <taxon>Fungi incertae sedis</taxon>
        <taxon>Mucoromycota</taxon>
        <taxon>Glomeromycotina</taxon>
        <taxon>Glomeromycetes</taxon>
        <taxon>Diversisporales</taxon>
        <taxon>Gigasporaceae</taxon>
        <taxon>Dentiscutata</taxon>
    </lineage>
</organism>
<evidence type="ECO:0000256" key="1">
    <source>
        <dbReference type="SAM" id="Phobius"/>
    </source>
</evidence>
<evidence type="ECO:0000313" key="2">
    <source>
        <dbReference type="EMBL" id="CAG8543500.1"/>
    </source>
</evidence>
<dbReference type="OrthoDB" id="2316812at2759"/>
<dbReference type="Proteomes" id="UP000789405">
    <property type="component" value="Unassembled WGS sequence"/>
</dbReference>
<reference evidence="2" key="1">
    <citation type="submission" date="2021-06" db="EMBL/GenBank/DDBJ databases">
        <authorList>
            <person name="Kallberg Y."/>
            <person name="Tangrot J."/>
            <person name="Rosling A."/>
        </authorList>
    </citation>
    <scope>NUCLEOTIDE SEQUENCE</scope>
    <source>
        <strain evidence="2">MA453B</strain>
    </source>
</reference>
<feature type="transmembrane region" description="Helical" evidence="1">
    <location>
        <begin position="118"/>
        <end position="136"/>
    </location>
</feature>
<protein>
    <submittedName>
        <fullName evidence="2">8436_t:CDS:1</fullName>
    </submittedName>
</protein>
<keyword evidence="1" id="KW-0472">Membrane</keyword>
<name>A0A9N9FKK1_9GLOM</name>